<dbReference type="AlphaFoldDB" id="A0A9P6XPC1"/>
<accession>A0A9P6XPC1</accession>
<gene>
    <name evidence="2" type="ORF">G6F50_017681</name>
</gene>
<proteinExistence type="predicted"/>
<dbReference type="Proteomes" id="UP000740926">
    <property type="component" value="Unassembled WGS sequence"/>
</dbReference>
<comment type="caution">
    <text evidence="2">The sequence shown here is derived from an EMBL/GenBank/DDBJ whole genome shotgun (WGS) entry which is preliminary data.</text>
</comment>
<sequence>MTEAKSATSGTDRAKPPTVSRDSARLFTPARGTAPNVGLKPTMPQYEAGRMMEPAVCEPSAKGTMSSATAAADPLDEPPGV</sequence>
<feature type="compositionally biased region" description="Polar residues" evidence="1">
    <location>
        <begin position="1"/>
        <end position="11"/>
    </location>
</feature>
<reference evidence="2 3" key="1">
    <citation type="journal article" date="2020" name="Microb. Genom.">
        <title>Genetic diversity of clinical and environmental Mucorales isolates obtained from an investigation of mucormycosis cases among solid organ transplant recipients.</title>
        <authorList>
            <person name="Nguyen M.H."/>
            <person name="Kaul D."/>
            <person name="Muto C."/>
            <person name="Cheng S.J."/>
            <person name="Richter R.A."/>
            <person name="Bruno V.M."/>
            <person name="Liu G."/>
            <person name="Beyhan S."/>
            <person name="Sundermann A.J."/>
            <person name="Mounaud S."/>
            <person name="Pasculle A.W."/>
            <person name="Nierman W.C."/>
            <person name="Driscoll E."/>
            <person name="Cumbie R."/>
            <person name="Clancy C.J."/>
            <person name="Dupont C.L."/>
        </authorList>
    </citation>
    <scope>NUCLEOTIDE SEQUENCE [LARGE SCALE GENOMIC DNA]</scope>
    <source>
        <strain evidence="2 3">GL24</strain>
    </source>
</reference>
<feature type="region of interest" description="Disordered" evidence="1">
    <location>
        <begin position="57"/>
        <end position="81"/>
    </location>
</feature>
<protein>
    <submittedName>
        <fullName evidence="2">Uncharacterized protein</fullName>
    </submittedName>
</protein>
<evidence type="ECO:0000256" key="1">
    <source>
        <dbReference type="SAM" id="MobiDB-lite"/>
    </source>
</evidence>
<feature type="region of interest" description="Disordered" evidence="1">
    <location>
        <begin position="1"/>
        <end position="43"/>
    </location>
</feature>
<organism evidence="2 3">
    <name type="scientific">Rhizopus delemar</name>
    <dbReference type="NCBI Taxonomy" id="936053"/>
    <lineage>
        <taxon>Eukaryota</taxon>
        <taxon>Fungi</taxon>
        <taxon>Fungi incertae sedis</taxon>
        <taxon>Mucoromycota</taxon>
        <taxon>Mucoromycotina</taxon>
        <taxon>Mucoromycetes</taxon>
        <taxon>Mucorales</taxon>
        <taxon>Mucorineae</taxon>
        <taxon>Rhizopodaceae</taxon>
        <taxon>Rhizopus</taxon>
    </lineage>
</organism>
<keyword evidence="3" id="KW-1185">Reference proteome</keyword>
<evidence type="ECO:0000313" key="2">
    <source>
        <dbReference type="EMBL" id="KAG1529902.1"/>
    </source>
</evidence>
<name>A0A9P6XPC1_9FUNG</name>
<dbReference type="EMBL" id="JAANIU010013710">
    <property type="protein sequence ID" value="KAG1529902.1"/>
    <property type="molecule type" value="Genomic_DNA"/>
</dbReference>
<evidence type="ECO:0000313" key="3">
    <source>
        <dbReference type="Proteomes" id="UP000740926"/>
    </source>
</evidence>